<evidence type="ECO:0000313" key="4">
    <source>
        <dbReference type="Proteomes" id="UP000011087"/>
    </source>
</evidence>
<evidence type="ECO:0000256" key="1">
    <source>
        <dbReference type="SAM" id="MobiDB-lite"/>
    </source>
</evidence>
<feature type="compositionally biased region" description="Low complexity" evidence="1">
    <location>
        <begin position="1"/>
        <end position="19"/>
    </location>
</feature>
<evidence type="ECO:0000313" key="2">
    <source>
        <dbReference type="EMBL" id="EKX45846.1"/>
    </source>
</evidence>
<dbReference type="Proteomes" id="UP000011087">
    <property type="component" value="Unassembled WGS sequence"/>
</dbReference>
<dbReference type="GeneID" id="17302546"/>
<keyword evidence="4" id="KW-1185">Reference proteome</keyword>
<reference evidence="3" key="3">
    <citation type="submission" date="2015-06" db="UniProtKB">
        <authorList>
            <consortium name="EnsemblProtists"/>
        </authorList>
    </citation>
    <scope>IDENTIFICATION</scope>
</reference>
<evidence type="ECO:0000313" key="3">
    <source>
        <dbReference type="EnsemblProtists" id="EKX45846"/>
    </source>
</evidence>
<feature type="region of interest" description="Disordered" evidence="1">
    <location>
        <begin position="320"/>
        <end position="340"/>
    </location>
</feature>
<dbReference type="AlphaFoldDB" id="L1JBG4"/>
<reference evidence="2 4" key="1">
    <citation type="journal article" date="2012" name="Nature">
        <title>Algal genomes reveal evolutionary mosaicism and the fate of nucleomorphs.</title>
        <authorList>
            <consortium name="DOE Joint Genome Institute"/>
            <person name="Curtis B.A."/>
            <person name="Tanifuji G."/>
            <person name="Burki F."/>
            <person name="Gruber A."/>
            <person name="Irimia M."/>
            <person name="Maruyama S."/>
            <person name="Arias M.C."/>
            <person name="Ball S.G."/>
            <person name="Gile G.H."/>
            <person name="Hirakawa Y."/>
            <person name="Hopkins J.F."/>
            <person name="Kuo A."/>
            <person name="Rensing S.A."/>
            <person name="Schmutz J."/>
            <person name="Symeonidi A."/>
            <person name="Elias M."/>
            <person name="Eveleigh R.J."/>
            <person name="Herman E.K."/>
            <person name="Klute M.J."/>
            <person name="Nakayama T."/>
            <person name="Obornik M."/>
            <person name="Reyes-Prieto A."/>
            <person name="Armbrust E.V."/>
            <person name="Aves S.J."/>
            <person name="Beiko R.G."/>
            <person name="Coutinho P."/>
            <person name="Dacks J.B."/>
            <person name="Durnford D.G."/>
            <person name="Fast N.M."/>
            <person name="Green B.R."/>
            <person name="Grisdale C.J."/>
            <person name="Hempel F."/>
            <person name="Henrissat B."/>
            <person name="Hoppner M.P."/>
            <person name="Ishida K."/>
            <person name="Kim E."/>
            <person name="Koreny L."/>
            <person name="Kroth P.G."/>
            <person name="Liu Y."/>
            <person name="Malik S.B."/>
            <person name="Maier U.G."/>
            <person name="McRose D."/>
            <person name="Mock T."/>
            <person name="Neilson J.A."/>
            <person name="Onodera N.T."/>
            <person name="Poole A.M."/>
            <person name="Pritham E.J."/>
            <person name="Richards T.A."/>
            <person name="Rocap G."/>
            <person name="Roy S.W."/>
            <person name="Sarai C."/>
            <person name="Schaack S."/>
            <person name="Shirato S."/>
            <person name="Slamovits C.H."/>
            <person name="Spencer D.F."/>
            <person name="Suzuki S."/>
            <person name="Worden A.Z."/>
            <person name="Zauner S."/>
            <person name="Barry K."/>
            <person name="Bell C."/>
            <person name="Bharti A.K."/>
            <person name="Crow J.A."/>
            <person name="Grimwood J."/>
            <person name="Kramer R."/>
            <person name="Lindquist E."/>
            <person name="Lucas S."/>
            <person name="Salamov A."/>
            <person name="McFadden G.I."/>
            <person name="Lane C.E."/>
            <person name="Keeling P.J."/>
            <person name="Gray M.W."/>
            <person name="Grigoriev I.V."/>
            <person name="Archibald J.M."/>
        </authorList>
    </citation>
    <scope>NUCLEOTIDE SEQUENCE</scope>
    <source>
        <strain evidence="2 4">CCMP2712</strain>
    </source>
</reference>
<organism evidence="2">
    <name type="scientific">Guillardia theta (strain CCMP2712)</name>
    <name type="common">Cryptophyte</name>
    <dbReference type="NCBI Taxonomy" id="905079"/>
    <lineage>
        <taxon>Eukaryota</taxon>
        <taxon>Cryptophyceae</taxon>
        <taxon>Pyrenomonadales</taxon>
        <taxon>Geminigeraceae</taxon>
        <taxon>Guillardia</taxon>
    </lineage>
</organism>
<proteinExistence type="predicted"/>
<feature type="region of interest" description="Disordered" evidence="1">
    <location>
        <begin position="465"/>
        <end position="484"/>
    </location>
</feature>
<dbReference type="OMA" id="WAARYES"/>
<dbReference type="EnsemblProtists" id="EKX45846">
    <property type="protein sequence ID" value="EKX45846"/>
    <property type="gene ID" value="GUITHDRAFT_108294"/>
</dbReference>
<reference evidence="4" key="2">
    <citation type="submission" date="2012-11" db="EMBL/GenBank/DDBJ databases">
        <authorList>
            <person name="Kuo A."/>
            <person name="Curtis B.A."/>
            <person name="Tanifuji G."/>
            <person name="Burki F."/>
            <person name="Gruber A."/>
            <person name="Irimia M."/>
            <person name="Maruyama S."/>
            <person name="Arias M.C."/>
            <person name="Ball S.G."/>
            <person name="Gile G.H."/>
            <person name="Hirakawa Y."/>
            <person name="Hopkins J.F."/>
            <person name="Rensing S.A."/>
            <person name="Schmutz J."/>
            <person name="Symeonidi A."/>
            <person name="Elias M."/>
            <person name="Eveleigh R.J."/>
            <person name="Herman E.K."/>
            <person name="Klute M.J."/>
            <person name="Nakayama T."/>
            <person name="Obornik M."/>
            <person name="Reyes-Prieto A."/>
            <person name="Armbrust E.V."/>
            <person name="Aves S.J."/>
            <person name="Beiko R.G."/>
            <person name="Coutinho P."/>
            <person name="Dacks J.B."/>
            <person name="Durnford D.G."/>
            <person name="Fast N.M."/>
            <person name="Green B.R."/>
            <person name="Grisdale C."/>
            <person name="Hempe F."/>
            <person name="Henrissat B."/>
            <person name="Hoppner M.P."/>
            <person name="Ishida K.-I."/>
            <person name="Kim E."/>
            <person name="Koreny L."/>
            <person name="Kroth P.G."/>
            <person name="Liu Y."/>
            <person name="Malik S.-B."/>
            <person name="Maier U.G."/>
            <person name="McRose D."/>
            <person name="Mock T."/>
            <person name="Neilson J.A."/>
            <person name="Onodera N.T."/>
            <person name="Poole A.M."/>
            <person name="Pritham E.J."/>
            <person name="Richards T.A."/>
            <person name="Rocap G."/>
            <person name="Roy S.W."/>
            <person name="Sarai C."/>
            <person name="Schaack S."/>
            <person name="Shirato S."/>
            <person name="Slamovits C.H."/>
            <person name="Spencer D.F."/>
            <person name="Suzuki S."/>
            <person name="Worden A.Z."/>
            <person name="Zauner S."/>
            <person name="Barry K."/>
            <person name="Bell C."/>
            <person name="Bharti A.K."/>
            <person name="Crow J.A."/>
            <person name="Grimwood J."/>
            <person name="Kramer R."/>
            <person name="Lindquist E."/>
            <person name="Lucas S."/>
            <person name="Salamov A."/>
            <person name="McFadden G.I."/>
            <person name="Lane C.E."/>
            <person name="Keeling P.J."/>
            <person name="Gray M.W."/>
            <person name="Grigoriev I.V."/>
            <person name="Archibald J.M."/>
        </authorList>
    </citation>
    <scope>NUCLEOTIDE SEQUENCE</scope>
    <source>
        <strain evidence="4">CCMP2712</strain>
    </source>
</reference>
<gene>
    <name evidence="2" type="ORF">GUITHDRAFT_108294</name>
</gene>
<dbReference type="RefSeq" id="XP_005832826.1">
    <property type="nucleotide sequence ID" value="XM_005832769.1"/>
</dbReference>
<dbReference type="EMBL" id="JH992997">
    <property type="protein sequence ID" value="EKX45846.1"/>
    <property type="molecule type" value="Genomic_DNA"/>
</dbReference>
<dbReference type="HOGENOM" id="CLU_291790_0_0_1"/>
<protein>
    <submittedName>
        <fullName evidence="2 3">Uncharacterized protein</fullName>
    </submittedName>
</protein>
<feature type="region of interest" description="Disordered" evidence="1">
    <location>
        <begin position="1"/>
        <end position="28"/>
    </location>
</feature>
<accession>L1JBG4</accession>
<dbReference type="KEGG" id="gtt:GUITHDRAFT_108294"/>
<feature type="region of interest" description="Disordered" evidence="1">
    <location>
        <begin position="635"/>
        <end position="670"/>
    </location>
</feature>
<dbReference type="STRING" id="905079.L1JBG4"/>
<sequence>MPRILSSPQSAAGSAAGEGTPDEPSQSVDAHSMFSSMLRSMDAQDRSSAYESYSDFRRATERVVNTRFHTPSQQWDVDQQLRAKNDEIALLIYIANCCEVPISSEVSSKLAAFMAENVTGGYGEVFQGWLQDAFDKKSQREAAFQKLRNEVGWLKDDIVKFKEEHRVKEEREGDQDRMLSEIETSLNGVADVLDVTQRGTRKLLASMTRERSESEDMKAKAKELCQGLVDGQVVEKMKELSELVREVEESRASLSADLKDLEQRLRSTEALLRDSVSASSEVVNQLLKEQEVTTNLRHVVRNLQEEYQESLQTISKQRMENESLKRAKQQQEEQLQEQRGRVEELEAAVKKGRLKEENLLKSHSDVAADLTKKLSAVEQQLEESQRERRRAEEEAKELLHEVKDLRGLWESMKSSQKKHVEELLLQHQQEVDELRGSHARDREEMERQAEGLRRANETLEKALHERRVRAASPDESSAARNPVSSSSFLEPLQLKVSLLLASEEPSSSCSEREAGSILRGLREEGVDGCSLRWLQAWSDCWNMELTLACQDASVMQDTLGALSGCVRRSKSFVLERSRRMRLDEDFGGMTHPPSSQDFSAIPSKHARQVGAASPDIESSLLGRVKELEREKHKLEQELRRKTFDSPLLDRPDQQGRDSSRQGREQRTLERSLRSMGAALQKMEEENSQLRSQCRSLERKLSTLSKIARQRDSLQERLDDTQKKLDAAESELWGLRAQQEEQRREQRRKEMLEDKAALAISSERVRTQELQAERKQSKLLLLQIESLRNELSSLSYRERRRTSACSAAASCLSDMNELMSALGELAGELREDARFLSEDRDRLAASFERLAKLVDYSTTELRGKEEEIFMLRSVLSATTRGLPHVRLWWEEEAELSHVRLWLREQEEERTLSAAEETVLVLEEIVRRVQGLPRPKGAPGVELGFDGGLSSCLSGIARRVDAIDLVLRRAHSETAGRAGAEAGAGAGAGDTTGEREEVHQLISLFADLPFDVSRGIGAENLSQHAVLEELKNVLDRKLEQLDLLQQAH</sequence>
<feature type="region of interest" description="Disordered" evidence="1">
    <location>
        <begin position="584"/>
        <end position="614"/>
    </location>
</feature>
<name>L1JBG4_GUITC</name>
<dbReference type="PaxDb" id="55529-EKX45846"/>